<dbReference type="InterPro" id="IPR012902">
    <property type="entry name" value="N_methyl_site"/>
</dbReference>
<keyword evidence="1" id="KW-0812">Transmembrane</keyword>
<protein>
    <submittedName>
        <fullName evidence="2">Uncharacterized protein</fullName>
    </submittedName>
</protein>
<evidence type="ECO:0000313" key="2">
    <source>
        <dbReference type="EMBL" id="SMX96988.1"/>
    </source>
</evidence>
<organism evidence="2 3">
    <name type="scientific">Brevibacterium aurantiacum</name>
    <dbReference type="NCBI Taxonomy" id="273384"/>
    <lineage>
        <taxon>Bacteria</taxon>
        <taxon>Bacillati</taxon>
        <taxon>Actinomycetota</taxon>
        <taxon>Actinomycetes</taxon>
        <taxon>Micrococcales</taxon>
        <taxon>Brevibacteriaceae</taxon>
        <taxon>Brevibacterium</taxon>
    </lineage>
</organism>
<dbReference type="RefSeq" id="WP_101598638.1">
    <property type="nucleotide sequence ID" value="NZ_FXYZ01000017.1"/>
</dbReference>
<gene>
    <name evidence="2" type="ORF">BAURA63_03154</name>
</gene>
<feature type="transmembrane region" description="Helical" evidence="1">
    <location>
        <begin position="55"/>
        <end position="77"/>
    </location>
</feature>
<keyword evidence="1" id="KW-1133">Transmembrane helix</keyword>
<proteinExistence type="predicted"/>
<dbReference type="EMBL" id="FXYZ01000017">
    <property type="protein sequence ID" value="SMX96988.1"/>
    <property type="molecule type" value="Genomic_DNA"/>
</dbReference>
<dbReference type="Proteomes" id="UP000234327">
    <property type="component" value="Unassembled WGS sequence"/>
</dbReference>
<evidence type="ECO:0000256" key="1">
    <source>
        <dbReference type="SAM" id="Phobius"/>
    </source>
</evidence>
<accession>A0A2H1KBP2</accession>
<dbReference type="PROSITE" id="PS00409">
    <property type="entry name" value="PROKAR_NTER_METHYL"/>
    <property type="match status" value="1"/>
</dbReference>
<reference evidence="2 3" key="1">
    <citation type="submission" date="2017-03" db="EMBL/GenBank/DDBJ databases">
        <authorList>
            <person name="Afonso C.L."/>
            <person name="Miller P.J."/>
            <person name="Scott M.A."/>
            <person name="Spackman E."/>
            <person name="Goraichik I."/>
            <person name="Dimitrov K.M."/>
            <person name="Suarez D.L."/>
            <person name="Swayne D.E."/>
        </authorList>
    </citation>
    <scope>NUCLEOTIDE SEQUENCE [LARGE SCALE GENOMIC DNA]</scope>
    <source>
        <strain evidence="3">6(3)</strain>
    </source>
</reference>
<sequence length="86" mass="9116">MKKFTGSALGAFILALITDPVRIVQNTVARLCRRIALAQKRLGSAPQAGVTTLEIIIWIGGIALLAIGVVALLKPLVDGWVSKIPK</sequence>
<dbReference type="AlphaFoldDB" id="A0A2H1KBP2"/>
<evidence type="ECO:0000313" key="3">
    <source>
        <dbReference type="Proteomes" id="UP000234327"/>
    </source>
</evidence>
<name>A0A2H1KBP2_BREAU</name>
<keyword evidence="1" id="KW-0472">Membrane</keyword>